<organism evidence="4 5">
    <name type="scientific">Maioricimonas rarisocia</name>
    <dbReference type="NCBI Taxonomy" id="2528026"/>
    <lineage>
        <taxon>Bacteria</taxon>
        <taxon>Pseudomonadati</taxon>
        <taxon>Planctomycetota</taxon>
        <taxon>Planctomycetia</taxon>
        <taxon>Planctomycetales</taxon>
        <taxon>Planctomycetaceae</taxon>
        <taxon>Maioricimonas</taxon>
    </lineage>
</organism>
<feature type="transmembrane region" description="Helical" evidence="3">
    <location>
        <begin position="335"/>
        <end position="354"/>
    </location>
</feature>
<dbReference type="Proteomes" id="UP000320496">
    <property type="component" value="Chromosome"/>
</dbReference>
<protein>
    <recommendedName>
        <fullName evidence="6">Tetratricopeptide repeat protein</fullName>
    </recommendedName>
</protein>
<sequence>MPIVPPESIERDNGGCGVSSVRDATAPGGVVTHSEDVVMLHAGRATLSRSPGSQRHRSEFFRVEPGCSQMSMSAEVQTGPTSEADGPTVWMNIRAATWAYRLPILLLGGLVALLYRPVVGFDFVTWDDPWYIVRNPHIQSWHPEHLWAIATEPIARNFAPLTIFTFLVEHTLWGLWPGGYHATNVLLHAINAVLVFVLLRQVTGRPWIGWAAAVLFAVHPVQVESVAWISSRKTLLAATFTLASLICWLKRERTGRDEAWGMLWLVLGLLCKVSTVVVPPIVFVFDVMVMRRDRGEAMVRQVVPAFFCAMFVLMTASAQFTYIGGIRGHFGMNKLQLLAVDAVILWKYVGMLIAPSNLAVLYDPPTDGIAGQMAVSIIGWGLAAWLAWRVRGRRPLLTFAAAAWILLLLPMLNLFPLTTLMNDRYLYLPCIVFFAVAAAGAEAAYRWALARLAKREPGTVPRIVPLTAGVLLLTLVGGTYACLTTRQLPVWRDGASLWSHAREVTPTLTVVHIEWANVLHDRGRNEEACAVLVEALEQCRPDEADRERIRRKLSEWRTETAGHLGGVESR</sequence>
<dbReference type="EMBL" id="CP036275">
    <property type="protein sequence ID" value="QDU39927.1"/>
    <property type="molecule type" value="Genomic_DNA"/>
</dbReference>
<evidence type="ECO:0000256" key="2">
    <source>
        <dbReference type="ARBA" id="ARBA00022803"/>
    </source>
</evidence>
<dbReference type="InterPro" id="IPR052346">
    <property type="entry name" value="O-mannosyl-transferase_TMTC"/>
</dbReference>
<feature type="transmembrane region" description="Helical" evidence="3">
    <location>
        <begin position="302"/>
        <end position="323"/>
    </location>
</feature>
<accession>A0A517ZBU2</accession>
<reference evidence="4 5" key="1">
    <citation type="submission" date="2019-02" db="EMBL/GenBank/DDBJ databases">
        <title>Deep-cultivation of Planctomycetes and their phenomic and genomic characterization uncovers novel biology.</title>
        <authorList>
            <person name="Wiegand S."/>
            <person name="Jogler M."/>
            <person name="Boedeker C."/>
            <person name="Pinto D."/>
            <person name="Vollmers J."/>
            <person name="Rivas-Marin E."/>
            <person name="Kohn T."/>
            <person name="Peeters S.H."/>
            <person name="Heuer A."/>
            <person name="Rast P."/>
            <person name="Oberbeckmann S."/>
            <person name="Bunk B."/>
            <person name="Jeske O."/>
            <person name="Meyerdierks A."/>
            <person name="Storesund J.E."/>
            <person name="Kallscheuer N."/>
            <person name="Luecker S."/>
            <person name="Lage O.M."/>
            <person name="Pohl T."/>
            <person name="Merkel B.J."/>
            <person name="Hornburger P."/>
            <person name="Mueller R.-W."/>
            <person name="Bruemmer F."/>
            <person name="Labrenz M."/>
            <person name="Spormann A.M."/>
            <person name="Op den Camp H."/>
            <person name="Overmann J."/>
            <person name="Amann R."/>
            <person name="Jetten M.S.M."/>
            <person name="Mascher T."/>
            <person name="Medema M.H."/>
            <person name="Devos D.P."/>
            <person name="Kaster A.-K."/>
            <person name="Ovreas L."/>
            <person name="Rohde M."/>
            <person name="Galperin M.Y."/>
            <person name="Jogler C."/>
        </authorList>
    </citation>
    <scope>NUCLEOTIDE SEQUENCE [LARGE SCALE GENOMIC DNA]</scope>
    <source>
        <strain evidence="4 5">Mal4</strain>
    </source>
</reference>
<keyword evidence="3" id="KW-0472">Membrane</keyword>
<proteinExistence type="predicted"/>
<evidence type="ECO:0000313" key="5">
    <source>
        <dbReference type="Proteomes" id="UP000320496"/>
    </source>
</evidence>
<feature type="transmembrane region" description="Helical" evidence="3">
    <location>
        <begin position="98"/>
        <end position="118"/>
    </location>
</feature>
<gene>
    <name evidence="4" type="ORF">Mal4_42810</name>
</gene>
<feature type="transmembrane region" description="Helical" evidence="3">
    <location>
        <begin position="395"/>
        <end position="414"/>
    </location>
</feature>
<feature type="transmembrane region" description="Helical" evidence="3">
    <location>
        <begin position="180"/>
        <end position="199"/>
    </location>
</feature>
<name>A0A517ZBU2_9PLAN</name>
<dbReference type="PANTHER" id="PTHR44227:SF3">
    <property type="entry name" value="PROTEIN O-MANNOSYL-TRANSFERASE TMTC4"/>
    <property type="match status" value="1"/>
</dbReference>
<feature type="transmembrane region" description="Helical" evidence="3">
    <location>
        <begin position="261"/>
        <end position="282"/>
    </location>
</feature>
<keyword evidence="3" id="KW-1133">Transmembrane helix</keyword>
<keyword evidence="1" id="KW-0677">Repeat</keyword>
<keyword evidence="2" id="KW-0802">TPR repeat</keyword>
<evidence type="ECO:0008006" key="6">
    <source>
        <dbReference type="Google" id="ProtNLM"/>
    </source>
</evidence>
<evidence type="ECO:0000256" key="1">
    <source>
        <dbReference type="ARBA" id="ARBA00022737"/>
    </source>
</evidence>
<feature type="transmembrane region" description="Helical" evidence="3">
    <location>
        <begin position="206"/>
        <end position="223"/>
    </location>
</feature>
<dbReference type="KEGG" id="mri:Mal4_42810"/>
<feature type="transmembrane region" description="Helical" evidence="3">
    <location>
        <begin position="460"/>
        <end position="481"/>
    </location>
</feature>
<dbReference type="AlphaFoldDB" id="A0A517ZBU2"/>
<dbReference type="PANTHER" id="PTHR44227">
    <property type="match status" value="1"/>
</dbReference>
<keyword evidence="5" id="KW-1185">Reference proteome</keyword>
<feature type="transmembrane region" description="Helical" evidence="3">
    <location>
        <begin position="426"/>
        <end position="448"/>
    </location>
</feature>
<feature type="transmembrane region" description="Helical" evidence="3">
    <location>
        <begin position="369"/>
        <end position="388"/>
    </location>
</feature>
<evidence type="ECO:0000256" key="3">
    <source>
        <dbReference type="SAM" id="Phobius"/>
    </source>
</evidence>
<evidence type="ECO:0000313" key="4">
    <source>
        <dbReference type="EMBL" id="QDU39927.1"/>
    </source>
</evidence>
<feature type="transmembrane region" description="Helical" evidence="3">
    <location>
        <begin position="229"/>
        <end position="249"/>
    </location>
</feature>
<keyword evidence="3" id="KW-0812">Transmembrane</keyword>